<sequence length="41" mass="4534">MLPSEYRPVMDAVLTLGDIVGSPKSLRRVYAILLSSIEKTN</sequence>
<dbReference type="HOGENOM" id="CLU_3263952_0_0_2"/>
<dbReference type="KEGG" id="pfm:Pyrfu_1136"/>
<reference evidence="1 2" key="1">
    <citation type="journal article" date="2011" name="Stand. Genomic Sci.">
        <title>Complete genome sequence of the hyperthermophilic chemolithoautotroph Pyrolobus fumarii type strain (1A).</title>
        <authorList>
            <person name="Anderson I."/>
            <person name="Goker M."/>
            <person name="Nolan M."/>
            <person name="Lucas S."/>
            <person name="Hammon N."/>
            <person name="Deshpande S."/>
            <person name="Cheng J.F."/>
            <person name="Tapia R."/>
            <person name="Han C."/>
            <person name="Goodwin L."/>
            <person name="Pitluck S."/>
            <person name="Huntemann M."/>
            <person name="Liolios K."/>
            <person name="Ivanova N."/>
            <person name="Pagani I."/>
            <person name="Mavromatis K."/>
            <person name="Ovchinikova G."/>
            <person name="Pati A."/>
            <person name="Chen A."/>
            <person name="Palaniappan K."/>
            <person name="Land M."/>
            <person name="Hauser L."/>
            <person name="Brambilla E.M."/>
            <person name="Huber H."/>
            <person name="Yasawong M."/>
            <person name="Rohde M."/>
            <person name="Spring S."/>
            <person name="Abt B."/>
            <person name="Sikorski J."/>
            <person name="Wirth R."/>
            <person name="Detter J.C."/>
            <person name="Woyke T."/>
            <person name="Bristow J."/>
            <person name="Eisen J.A."/>
            <person name="Markowitz V."/>
            <person name="Hugenholtz P."/>
            <person name="Kyrpides N.C."/>
            <person name="Klenk H.P."/>
            <person name="Lapidus A."/>
        </authorList>
    </citation>
    <scope>NUCLEOTIDE SEQUENCE [LARGE SCALE GENOMIC DNA]</scope>
    <source>
        <strain evidence="2">DSM 11204 / 1A</strain>
    </source>
</reference>
<protein>
    <submittedName>
        <fullName evidence="1">Uncharacterized protein</fullName>
    </submittedName>
</protein>
<dbReference type="InParanoid" id="G0EFH7"/>
<evidence type="ECO:0000313" key="2">
    <source>
        <dbReference type="Proteomes" id="UP000001037"/>
    </source>
</evidence>
<organism evidence="1 2">
    <name type="scientific">Pyrolobus fumarii (strain DSM 11204 / 1A)</name>
    <dbReference type="NCBI Taxonomy" id="694429"/>
    <lineage>
        <taxon>Archaea</taxon>
        <taxon>Thermoproteota</taxon>
        <taxon>Thermoprotei</taxon>
        <taxon>Desulfurococcales</taxon>
        <taxon>Pyrodictiaceae</taxon>
        <taxon>Pyrolobus</taxon>
    </lineage>
</organism>
<proteinExistence type="predicted"/>
<dbReference type="Proteomes" id="UP000001037">
    <property type="component" value="Chromosome"/>
</dbReference>
<dbReference type="EMBL" id="CP002838">
    <property type="protein sequence ID" value="AEM39001.1"/>
    <property type="molecule type" value="Genomic_DNA"/>
</dbReference>
<keyword evidence="2" id="KW-1185">Reference proteome</keyword>
<dbReference type="AlphaFoldDB" id="G0EFH7"/>
<gene>
    <name evidence="1" type="ordered locus">Pyrfu_1136</name>
</gene>
<evidence type="ECO:0000313" key="1">
    <source>
        <dbReference type="EMBL" id="AEM39001.1"/>
    </source>
</evidence>
<accession>G0EFH7</accession>
<name>G0EFH7_PYRF1</name>